<dbReference type="InterPro" id="IPR008733">
    <property type="entry name" value="PEX11"/>
</dbReference>
<protein>
    <submittedName>
        <fullName evidence="5">Uncharacterized protein</fullName>
    </submittedName>
</protein>
<comment type="caution">
    <text evidence="5">The sequence shown here is derived from an EMBL/GenBank/DDBJ whole genome shotgun (WGS) entry which is preliminary data.</text>
</comment>
<keyword evidence="6" id="KW-1185">Reference proteome</keyword>
<evidence type="ECO:0000256" key="3">
    <source>
        <dbReference type="ARBA" id="ARBA00023140"/>
    </source>
</evidence>
<evidence type="ECO:0000256" key="4">
    <source>
        <dbReference type="ARBA" id="ARBA00046271"/>
    </source>
</evidence>
<accession>A0AAJ5C2P8</accession>
<dbReference type="GO" id="GO:0016559">
    <property type="term" value="P:peroxisome fission"/>
    <property type="evidence" value="ECO:0007669"/>
    <property type="project" value="InterPro"/>
</dbReference>
<organism evidence="5 6">
    <name type="scientific">Melanopsichium pennsylvanicum</name>
    <dbReference type="NCBI Taxonomy" id="63383"/>
    <lineage>
        <taxon>Eukaryota</taxon>
        <taxon>Fungi</taxon>
        <taxon>Dikarya</taxon>
        <taxon>Basidiomycota</taxon>
        <taxon>Ustilaginomycotina</taxon>
        <taxon>Ustilaginomycetes</taxon>
        <taxon>Ustilaginales</taxon>
        <taxon>Ustilaginaceae</taxon>
        <taxon>Melanopsichium</taxon>
    </lineage>
</organism>
<dbReference type="GO" id="GO:0005778">
    <property type="term" value="C:peroxisomal membrane"/>
    <property type="evidence" value="ECO:0007669"/>
    <property type="project" value="UniProtKB-SubCell"/>
</dbReference>
<reference evidence="5" key="1">
    <citation type="submission" date="2023-10" db="EMBL/GenBank/DDBJ databases">
        <authorList>
            <person name="Guldener U."/>
        </authorList>
    </citation>
    <scope>NUCLEOTIDE SEQUENCE</scope>
    <source>
        <strain evidence="5">Mp4</strain>
    </source>
</reference>
<dbReference type="PANTHER" id="PTHR12652:SF25">
    <property type="entry name" value="MICROBODY (PEROXISOME) PROLIFERATION PROTEIN PEROXIN 11C (EUROFUNG)"/>
    <property type="match status" value="1"/>
</dbReference>
<dbReference type="Proteomes" id="UP001294444">
    <property type="component" value="Unassembled WGS sequence"/>
</dbReference>
<evidence type="ECO:0000256" key="2">
    <source>
        <dbReference type="ARBA" id="ARBA00023136"/>
    </source>
</evidence>
<sequence length="412" mass="46215">MQHDLTGSKEKFRPILSSTFHITPKQALPPSYFLLRTSASAISTSLTLIITAQILARSADCQNHIELHDHTKAQTLAATQHLEPRIEIREENDFAKMSKPAASSMNRPFRTPNPTDKILGCFSNVEPSPRLDHLIRYLSTWSGTDKALMLTQYSSKLVIVLMNLQYALRQRMLGIRSTKSSSVAQRVQKLSSLISDARVLYRIWGILPILKWMIGLERSPPPTRLLHNIERIQGWSMIAYCPMEAVAYLAGHGILPVSEAIQNTFWLWGSRFWALYVGLQLLHLVEDNRLLRLRAKALERSRGHPTPNKIQLNSNEFITSSSEKSSTTNSSEEQVITRRMWDELDGRKAAILNELWVNLGYLPLTIHWSCTKGLMGEGWVGLFGTIAAMAGLRSGWKASAAPPVPTPIVASA</sequence>
<keyword evidence="1" id="KW-0962">Peroxisome biogenesis</keyword>
<evidence type="ECO:0000256" key="1">
    <source>
        <dbReference type="ARBA" id="ARBA00022593"/>
    </source>
</evidence>
<evidence type="ECO:0000313" key="5">
    <source>
        <dbReference type="EMBL" id="SNX81763.1"/>
    </source>
</evidence>
<dbReference type="PANTHER" id="PTHR12652">
    <property type="entry name" value="PEROXISOMAL BIOGENESIS FACTOR 11"/>
    <property type="match status" value="1"/>
</dbReference>
<name>A0AAJ5C2P8_9BASI</name>
<dbReference type="EMBL" id="OAPG01000001">
    <property type="protein sequence ID" value="SNX81763.1"/>
    <property type="molecule type" value="Genomic_DNA"/>
</dbReference>
<comment type="subcellular location">
    <subcellularLocation>
        <location evidence="4">Peroxisome membrane</location>
    </subcellularLocation>
</comment>
<keyword evidence="3" id="KW-0576">Peroxisome</keyword>
<keyword evidence="2" id="KW-0472">Membrane</keyword>
<evidence type="ECO:0000313" key="6">
    <source>
        <dbReference type="Proteomes" id="UP001294444"/>
    </source>
</evidence>
<proteinExistence type="predicted"/>
<dbReference type="Pfam" id="PF05648">
    <property type="entry name" value="PEX11"/>
    <property type="match status" value="1"/>
</dbReference>
<dbReference type="AlphaFoldDB" id="A0AAJ5C2P8"/>
<gene>
    <name evidence="5" type="ORF">MEPE_00468</name>
</gene>